<keyword evidence="2" id="KW-1185">Reference proteome</keyword>
<gene>
    <name evidence="1" type="ORF">GJ744_005390</name>
</gene>
<dbReference type="AlphaFoldDB" id="A0A8H7A802"/>
<protein>
    <submittedName>
        <fullName evidence="1">Uncharacterized protein</fullName>
    </submittedName>
</protein>
<accession>A0A8H7A802</accession>
<comment type="caution">
    <text evidence="1">The sequence shown here is derived from an EMBL/GenBank/DDBJ whole genome shotgun (WGS) entry which is preliminary data.</text>
</comment>
<reference evidence="1" key="1">
    <citation type="submission" date="2020-02" db="EMBL/GenBank/DDBJ databases">
        <authorList>
            <person name="Palmer J.M."/>
        </authorList>
    </citation>
    <scope>NUCLEOTIDE SEQUENCE</scope>
    <source>
        <strain evidence="1">EPUS1.4</strain>
        <tissue evidence="1">Thallus</tissue>
    </source>
</reference>
<evidence type="ECO:0000313" key="2">
    <source>
        <dbReference type="Proteomes" id="UP000606974"/>
    </source>
</evidence>
<dbReference type="EMBL" id="JAACFV010000230">
    <property type="protein sequence ID" value="KAF7502654.1"/>
    <property type="molecule type" value="Genomic_DNA"/>
</dbReference>
<organism evidence="1 2">
    <name type="scientific">Endocarpon pusillum</name>
    <dbReference type="NCBI Taxonomy" id="364733"/>
    <lineage>
        <taxon>Eukaryota</taxon>
        <taxon>Fungi</taxon>
        <taxon>Dikarya</taxon>
        <taxon>Ascomycota</taxon>
        <taxon>Pezizomycotina</taxon>
        <taxon>Eurotiomycetes</taxon>
        <taxon>Chaetothyriomycetidae</taxon>
        <taxon>Verrucariales</taxon>
        <taxon>Verrucariaceae</taxon>
        <taxon>Endocarpon</taxon>
    </lineage>
</organism>
<sequence>MRGSTESQRPKHPVLTGKDNWSTWSKGFLMYLKGKQVHDVLSDNPIPLNPSALIGEIGNDHVKEYILDTEEINEEKITTQKISANKRKVRKALQAKYDE</sequence>
<name>A0A8H7A802_9EURO</name>
<proteinExistence type="predicted"/>
<dbReference type="Proteomes" id="UP000606974">
    <property type="component" value="Unassembled WGS sequence"/>
</dbReference>
<evidence type="ECO:0000313" key="1">
    <source>
        <dbReference type="EMBL" id="KAF7502654.1"/>
    </source>
</evidence>